<dbReference type="Proteomes" id="UP000233435">
    <property type="component" value="Unassembled WGS sequence"/>
</dbReference>
<organism evidence="3 4">
    <name type="scientific">Confluentibacter flavum</name>
    <dbReference type="NCBI Taxonomy" id="1909700"/>
    <lineage>
        <taxon>Bacteria</taxon>
        <taxon>Pseudomonadati</taxon>
        <taxon>Bacteroidota</taxon>
        <taxon>Flavobacteriia</taxon>
        <taxon>Flavobacteriales</taxon>
        <taxon>Flavobacteriaceae</taxon>
        <taxon>Confluentibacter</taxon>
    </lineage>
</organism>
<dbReference type="InterPro" id="IPR030887">
    <property type="entry name" value="Beta-barrel_YaiO"/>
</dbReference>
<name>A0A2N3HFX5_9FLAO</name>
<gene>
    <name evidence="3" type="ORF">CSW08_17600</name>
</gene>
<dbReference type="AlphaFoldDB" id="A0A2N3HFX5"/>
<evidence type="ECO:0000313" key="4">
    <source>
        <dbReference type="Proteomes" id="UP000233435"/>
    </source>
</evidence>
<feature type="domain" description="YaiO beta-barrel" evidence="2">
    <location>
        <begin position="179"/>
        <end position="347"/>
    </location>
</feature>
<evidence type="ECO:0000259" key="2">
    <source>
        <dbReference type="Pfam" id="PF19413"/>
    </source>
</evidence>
<evidence type="ECO:0000256" key="1">
    <source>
        <dbReference type="PROSITE-ProRule" id="PRU00339"/>
    </source>
</evidence>
<dbReference type="Pfam" id="PF19413">
    <property type="entry name" value="YaiO"/>
    <property type="match status" value="1"/>
</dbReference>
<dbReference type="Gene3D" id="1.25.40.10">
    <property type="entry name" value="Tetratricopeptide repeat domain"/>
    <property type="match status" value="1"/>
</dbReference>
<proteinExistence type="predicted"/>
<comment type="caution">
    <text evidence="3">The sequence shown here is derived from an EMBL/GenBank/DDBJ whole genome shotgun (WGS) entry which is preliminary data.</text>
</comment>
<dbReference type="EMBL" id="PJEO01000056">
    <property type="protein sequence ID" value="PKQ43803.1"/>
    <property type="molecule type" value="Genomic_DNA"/>
</dbReference>
<dbReference type="NCBIfam" id="TIGR04390">
    <property type="entry name" value="OMP_YaiO_dom"/>
    <property type="match status" value="1"/>
</dbReference>
<keyword evidence="4" id="KW-1185">Reference proteome</keyword>
<dbReference type="RefSeq" id="WP_106661217.1">
    <property type="nucleotide sequence ID" value="NZ_PJEO01000056.1"/>
</dbReference>
<feature type="repeat" description="TPR" evidence="1">
    <location>
        <begin position="61"/>
        <end position="94"/>
    </location>
</feature>
<evidence type="ECO:0000313" key="3">
    <source>
        <dbReference type="EMBL" id="PKQ43803.1"/>
    </source>
</evidence>
<reference evidence="3 4" key="1">
    <citation type="submission" date="2017-12" db="EMBL/GenBank/DDBJ databases">
        <title>Confluentibacter flavum sp. nov., isolated from the saline lake.</title>
        <authorList>
            <person name="Yu L."/>
        </authorList>
    </citation>
    <scope>NUCLEOTIDE SEQUENCE [LARGE SCALE GENOMIC DNA]</scope>
    <source>
        <strain evidence="3 4">3B</strain>
    </source>
</reference>
<dbReference type="InterPro" id="IPR011990">
    <property type="entry name" value="TPR-like_helical_dom_sf"/>
</dbReference>
<dbReference type="InterPro" id="IPR019734">
    <property type="entry name" value="TPR_rpt"/>
</dbReference>
<sequence>MRKYILILVVFLSAYAIGQETEFKGDPDVSFEVARNLAFNSKRQEAQDTLRFILTKYPDYHDVRSFLGSTYSWDGEYKKAAQEFNYVLDKSPERLDTWEAAINNELYREAPYNAIKMIEKALGYFPENETLLYLQASAQNATNNKEQALIIIDKILVNNPNNEKAIDFKQSLLNDLRHNIIGLIAAVDLYSEVFDPMQYYSLKYARRTKYGSIHARFNFSERFGSTGSQVEVDMYPTISQGFYAYLNFGVSNSYLYPEIRYGAELYKSLPKGFEASLGFRSLKYSETTNIYTGSLGWYTGNSYFSFRSYVTPGEPKASMSGTLMYRKYRQDANNYFSVEAGMGFSPDIYRFDFEGNEDVIVNLQSQKLNLGYYFSSENERNYWGFLAGVSHQEISFNPGSYFWIYSLSVSWDFNFK</sequence>
<dbReference type="OrthoDB" id="742239at2"/>
<accession>A0A2N3HFX5</accession>
<dbReference type="PROSITE" id="PS50005">
    <property type="entry name" value="TPR"/>
    <property type="match status" value="1"/>
</dbReference>
<keyword evidence="1" id="KW-0802">TPR repeat</keyword>
<protein>
    <recommendedName>
        <fullName evidence="2">YaiO beta-barrel domain-containing protein</fullName>
    </recommendedName>
</protein>
<dbReference type="SUPFAM" id="SSF48452">
    <property type="entry name" value="TPR-like"/>
    <property type="match status" value="1"/>
</dbReference>